<dbReference type="AlphaFoldDB" id="A0A0D9P9G0"/>
<feature type="region of interest" description="Disordered" evidence="1">
    <location>
        <begin position="84"/>
        <end position="157"/>
    </location>
</feature>
<organism evidence="2 3">
    <name type="scientific">Metarhizium anisopliae BRIP 53293</name>
    <dbReference type="NCBI Taxonomy" id="1291518"/>
    <lineage>
        <taxon>Eukaryota</taxon>
        <taxon>Fungi</taxon>
        <taxon>Dikarya</taxon>
        <taxon>Ascomycota</taxon>
        <taxon>Pezizomycotina</taxon>
        <taxon>Sordariomycetes</taxon>
        <taxon>Hypocreomycetidae</taxon>
        <taxon>Hypocreales</taxon>
        <taxon>Clavicipitaceae</taxon>
        <taxon>Metarhizium</taxon>
    </lineage>
</organism>
<dbReference type="EMBL" id="KE384722">
    <property type="protein sequence ID" value="KJK82788.1"/>
    <property type="molecule type" value="Genomic_DNA"/>
</dbReference>
<feature type="compositionally biased region" description="Basic and acidic residues" evidence="1">
    <location>
        <begin position="93"/>
        <end position="125"/>
    </location>
</feature>
<sequence length="157" mass="17517">MEMGDGVYEWARDLGLDGVELLRVLRYCIAEAQMGRDGRRGGDLAFQMSGPGVNVVYCILTVGSRSGVNQNSTISTDGLLTYGPRQNAWNNFSKDETTEKGATEKVKTEKDTTENETMEKVKTENDTTENETMEKIKTEKDASENETTEKDTTENLR</sequence>
<dbReference type="Proteomes" id="UP000054544">
    <property type="component" value="Unassembled WGS sequence"/>
</dbReference>
<name>A0A0D9P9G0_METAN</name>
<evidence type="ECO:0000313" key="2">
    <source>
        <dbReference type="EMBL" id="KJK82788.1"/>
    </source>
</evidence>
<evidence type="ECO:0000256" key="1">
    <source>
        <dbReference type="SAM" id="MobiDB-lite"/>
    </source>
</evidence>
<feature type="compositionally biased region" description="Basic and acidic residues" evidence="1">
    <location>
        <begin position="132"/>
        <end position="157"/>
    </location>
</feature>
<evidence type="ECO:0000313" key="3">
    <source>
        <dbReference type="Proteomes" id="UP000054544"/>
    </source>
</evidence>
<proteinExistence type="predicted"/>
<reference evidence="3" key="1">
    <citation type="journal article" date="2014" name="BMC Genomics">
        <title>The genome sequence of the biocontrol fungus Metarhizium anisopliae and comparative genomics of Metarhizium species.</title>
        <authorList>
            <person name="Pattemore J.A."/>
            <person name="Hane J.K."/>
            <person name="Williams A.H."/>
            <person name="Wilson B.A."/>
            <person name="Stodart B.J."/>
            <person name="Ash G.J."/>
        </authorList>
    </citation>
    <scope>NUCLEOTIDE SEQUENCE [LARGE SCALE GENOMIC DNA]</scope>
    <source>
        <strain evidence="3">BRIP 53293</strain>
    </source>
</reference>
<keyword evidence="3" id="KW-1185">Reference proteome</keyword>
<accession>A0A0D9P9G0</accession>
<protein>
    <submittedName>
        <fullName evidence="2">Uncharacterized protein</fullName>
    </submittedName>
</protein>
<gene>
    <name evidence="2" type="ORF">H634G_01925</name>
</gene>